<protein>
    <recommendedName>
        <fullName evidence="9">ABC transporter domain-containing protein</fullName>
    </recommendedName>
</protein>
<evidence type="ECO:0000256" key="8">
    <source>
        <dbReference type="ARBA" id="ARBA00023136"/>
    </source>
</evidence>
<dbReference type="PROSITE" id="PS50893">
    <property type="entry name" value="ABC_TRANSPORTER_2"/>
    <property type="match status" value="2"/>
</dbReference>
<dbReference type="SUPFAM" id="SSF52540">
    <property type="entry name" value="P-loop containing nucleoside triphosphate hydrolases"/>
    <property type="match status" value="2"/>
</dbReference>
<feature type="domain" description="ABC transporter" evidence="9">
    <location>
        <begin position="304"/>
        <end position="536"/>
    </location>
</feature>
<proteinExistence type="inferred from homology"/>
<keyword evidence="11" id="KW-1185">Reference proteome</keyword>
<keyword evidence="3" id="KW-0813">Transport</keyword>
<dbReference type="PANTHER" id="PTHR43553">
    <property type="entry name" value="HEAVY METAL TRANSPORTER"/>
    <property type="match status" value="1"/>
</dbReference>
<keyword evidence="7" id="KW-1278">Translocase</keyword>
<dbReference type="Pfam" id="PF00005">
    <property type="entry name" value="ABC_tran"/>
    <property type="match status" value="2"/>
</dbReference>
<reference evidence="10 11" key="1">
    <citation type="submission" date="2018-02" db="EMBL/GenBank/DDBJ databases">
        <title>Jeotgalibacillus proteolyticum sp. nov. a protease producing bacterium isolated from ocean sediments of Laizhou Bay.</title>
        <authorList>
            <person name="Li Y."/>
        </authorList>
    </citation>
    <scope>NUCLEOTIDE SEQUENCE [LARGE SCALE GENOMIC DNA]</scope>
    <source>
        <strain evidence="10 11">22-7</strain>
    </source>
</reference>
<evidence type="ECO:0000256" key="2">
    <source>
        <dbReference type="ARBA" id="ARBA00005417"/>
    </source>
</evidence>
<dbReference type="InterPro" id="IPR027417">
    <property type="entry name" value="P-loop_NTPase"/>
</dbReference>
<comment type="similarity">
    <text evidence="2">Belongs to the ABC transporter superfamily.</text>
</comment>
<comment type="caution">
    <text evidence="10">The sequence shown here is derived from an EMBL/GenBank/DDBJ whole genome shotgun (WGS) entry which is preliminary data.</text>
</comment>
<dbReference type="GO" id="GO:0043190">
    <property type="term" value="C:ATP-binding cassette (ABC) transporter complex"/>
    <property type="evidence" value="ECO:0007669"/>
    <property type="project" value="TreeGrafter"/>
</dbReference>
<keyword evidence="4" id="KW-1003">Cell membrane</keyword>
<name>A0A2S5G9S8_9BACL</name>
<dbReference type="GO" id="GO:0042626">
    <property type="term" value="F:ATPase-coupled transmembrane transporter activity"/>
    <property type="evidence" value="ECO:0007669"/>
    <property type="project" value="TreeGrafter"/>
</dbReference>
<evidence type="ECO:0000256" key="4">
    <source>
        <dbReference type="ARBA" id="ARBA00022475"/>
    </source>
</evidence>
<evidence type="ECO:0000256" key="5">
    <source>
        <dbReference type="ARBA" id="ARBA00022741"/>
    </source>
</evidence>
<evidence type="ECO:0000256" key="7">
    <source>
        <dbReference type="ARBA" id="ARBA00022967"/>
    </source>
</evidence>
<gene>
    <name evidence="10" type="ORF">C4B60_14510</name>
</gene>
<dbReference type="InterPro" id="IPR003439">
    <property type="entry name" value="ABC_transporter-like_ATP-bd"/>
</dbReference>
<evidence type="ECO:0000256" key="3">
    <source>
        <dbReference type="ARBA" id="ARBA00022448"/>
    </source>
</evidence>
<keyword evidence="8" id="KW-0472">Membrane</keyword>
<dbReference type="NCBIfam" id="NF010167">
    <property type="entry name" value="PRK13648.1"/>
    <property type="match status" value="2"/>
</dbReference>
<dbReference type="CDD" id="cd03225">
    <property type="entry name" value="ABC_cobalt_CbiO_domain1"/>
    <property type="match status" value="2"/>
</dbReference>
<keyword evidence="5" id="KW-0547">Nucleotide-binding</keyword>
<dbReference type="InterPro" id="IPR003593">
    <property type="entry name" value="AAA+_ATPase"/>
</dbReference>
<dbReference type="EMBL" id="PREZ01000005">
    <property type="protein sequence ID" value="PPA69746.1"/>
    <property type="molecule type" value="Genomic_DNA"/>
</dbReference>
<evidence type="ECO:0000313" key="11">
    <source>
        <dbReference type="Proteomes" id="UP000239047"/>
    </source>
</evidence>
<evidence type="ECO:0000259" key="9">
    <source>
        <dbReference type="PROSITE" id="PS50893"/>
    </source>
</evidence>
<dbReference type="GO" id="GO:0016887">
    <property type="term" value="F:ATP hydrolysis activity"/>
    <property type="evidence" value="ECO:0007669"/>
    <property type="project" value="InterPro"/>
</dbReference>
<dbReference type="GO" id="GO:0005524">
    <property type="term" value="F:ATP binding"/>
    <property type="evidence" value="ECO:0007669"/>
    <property type="project" value="UniProtKB-KW"/>
</dbReference>
<dbReference type="InterPro" id="IPR017871">
    <property type="entry name" value="ABC_transporter-like_CS"/>
</dbReference>
<dbReference type="InterPro" id="IPR050095">
    <property type="entry name" value="ECF_ABC_transporter_ATP-bd"/>
</dbReference>
<dbReference type="AlphaFoldDB" id="A0A2S5G9S8"/>
<dbReference type="PANTHER" id="PTHR43553:SF19">
    <property type="entry name" value="HMP_THIAMINE IMPORT ATP-BINDING PROTEIN YKOD-RELATED"/>
    <property type="match status" value="1"/>
</dbReference>
<organism evidence="10 11">
    <name type="scientific">Jeotgalibacillus proteolyticus</name>
    <dbReference type="NCBI Taxonomy" id="2082395"/>
    <lineage>
        <taxon>Bacteria</taxon>
        <taxon>Bacillati</taxon>
        <taxon>Bacillota</taxon>
        <taxon>Bacilli</taxon>
        <taxon>Bacillales</taxon>
        <taxon>Caryophanaceae</taxon>
        <taxon>Jeotgalibacillus</taxon>
    </lineage>
</organism>
<dbReference type="PROSITE" id="PS00211">
    <property type="entry name" value="ABC_TRANSPORTER_1"/>
    <property type="match status" value="2"/>
</dbReference>
<keyword evidence="6" id="KW-0067">ATP-binding</keyword>
<dbReference type="Proteomes" id="UP000239047">
    <property type="component" value="Unassembled WGS sequence"/>
</dbReference>
<accession>A0A2S5G9S8</accession>
<evidence type="ECO:0000313" key="10">
    <source>
        <dbReference type="EMBL" id="PPA69746.1"/>
    </source>
</evidence>
<feature type="domain" description="ABC transporter" evidence="9">
    <location>
        <begin position="11"/>
        <end position="252"/>
    </location>
</feature>
<evidence type="ECO:0000256" key="1">
    <source>
        <dbReference type="ARBA" id="ARBA00004202"/>
    </source>
</evidence>
<sequence length="558" mass="62879">MEKHPDLNAVIQFDRVTYRHSEELSPVLSDLSFSINMGDSILLAGPSGAGKSTLTMLMNGILPANGNGVLEGEIRWFGRDSSKWESGEVSKKIGMMFQDPESQFCMTTVEEEIAFGLENLHIPKEEMKRRITSSLQQTGLEGFEKRTIQRLSGGQKQRVALACLLAMKTEVLILDEPFANIDPLSRQELIQCLAELKKLLQLTLIIIDHDLNDWTDWITRVLLLDSKGSIKVNEPFEEALFEHFDQFEQLTIALPLFIQLQKNTERILLNEESWKEQLTEEQEKAFKQTLVNTKNPSSPGTPVIQTKDLSYAIDQQLILNDINFTLFKGETVAFCGHNGAGKSTLALILAGLFPASGGDLLFGGHSAKHLSMTEIRSKIGYVFQNPEHQFVEHTVSEDVGFGLKIKRITADDIKKRIENTLMAIGLNGYEDRHPLSLSQGQKRRLSVASMTIDDLDVLLLDEPTYGQDARSMQSLIAMLEERKYKQKTTLLVTHDMELIHRLADRTLLLSKGEVQYQGHTSGLWELGEEFLKNHGLLLPPSVKLKQWIGGRRNVASYY</sequence>
<dbReference type="RefSeq" id="WP_104058739.1">
    <property type="nucleotide sequence ID" value="NZ_PREZ01000005.1"/>
</dbReference>
<comment type="subcellular location">
    <subcellularLocation>
        <location evidence="1">Cell membrane</location>
        <topology evidence="1">Peripheral membrane protein</topology>
    </subcellularLocation>
</comment>
<dbReference type="InterPro" id="IPR015856">
    <property type="entry name" value="ABC_transpr_CbiO/EcfA_su"/>
</dbReference>
<dbReference type="Gene3D" id="3.40.50.300">
    <property type="entry name" value="P-loop containing nucleotide triphosphate hydrolases"/>
    <property type="match status" value="2"/>
</dbReference>
<dbReference type="SMART" id="SM00382">
    <property type="entry name" value="AAA"/>
    <property type="match status" value="2"/>
</dbReference>
<dbReference type="OrthoDB" id="501320at2"/>
<evidence type="ECO:0000256" key="6">
    <source>
        <dbReference type="ARBA" id="ARBA00022840"/>
    </source>
</evidence>